<dbReference type="InterPro" id="IPR036390">
    <property type="entry name" value="WH_DNA-bd_sf"/>
</dbReference>
<dbReference type="AlphaFoldDB" id="A0A542E0A3"/>
<dbReference type="Pfam" id="PF03551">
    <property type="entry name" value="PadR"/>
    <property type="match status" value="1"/>
</dbReference>
<dbReference type="InterPro" id="IPR005149">
    <property type="entry name" value="Tscrpt_reg_PadR_N"/>
</dbReference>
<protein>
    <submittedName>
        <fullName evidence="2">PadR family transcriptional regulator</fullName>
    </submittedName>
</protein>
<dbReference type="InterPro" id="IPR036388">
    <property type="entry name" value="WH-like_DNA-bd_sf"/>
</dbReference>
<sequence length="114" mass="12607">MATDPRMTATTVDVLRTFLTDPQQELYGLQVMSETGLPSGTVFPILARFEARGWLESGWEQVDPSEVRRPARRYYRLTPDGLESTRLAIARVTAERRARTGVLRPADGLAGGAS</sequence>
<evidence type="ECO:0000259" key="1">
    <source>
        <dbReference type="Pfam" id="PF03551"/>
    </source>
</evidence>
<accession>A0A542E0A3</accession>
<evidence type="ECO:0000313" key="3">
    <source>
        <dbReference type="Proteomes" id="UP000317893"/>
    </source>
</evidence>
<evidence type="ECO:0000313" key="2">
    <source>
        <dbReference type="EMBL" id="TQJ08709.1"/>
    </source>
</evidence>
<feature type="domain" description="Transcription regulator PadR N-terminal" evidence="1">
    <location>
        <begin position="27"/>
        <end position="83"/>
    </location>
</feature>
<dbReference type="EMBL" id="VFMN01000001">
    <property type="protein sequence ID" value="TQJ08709.1"/>
    <property type="molecule type" value="Genomic_DNA"/>
</dbReference>
<comment type="caution">
    <text evidence="2">The sequence shown here is derived from an EMBL/GenBank/DDBJ whole genome shotgun (WGS) entry which is preliminary data.</text>
</comment>
<organism evidence="2 3">
    <name type="scientific">Lapillicoccus jejuensis</name>
    <dbReference type="NCBI Taxonomy" id="402171"/>
    <lineage>
        <taxon>Bacteria</taxon>
        <taxon>Bacillati</taxon>
        <taxon>Actinomycetota</taxon>
        <taxon>Actinomycetes</taxon>
        <taxon>Micrococcales</taxon>
        <taxon>Intrasporangiaceae</taxon>
        <taxon>Lapillicoccus</taxon>
    </lineage>
</organism>
<name>A0A542E0A3_9MICO</name>
<proteinExistence type="predicted"/>
<dbReference type="Proteomes" id="UP000317893">
    <property type="component" value="Unassembled WGS sequence"/>
</dbReference>
<dbReference type="RefSeq" id="WP_246061133.1">
    <property type="nucleotide sequence ID" value="NZ_BAAAPR010000004.1"/>
</dbReference>
<keyword evidence="3" id="KW-1185">Reference proteome</keyword>
<dbReference type="Gene3D" id="1.10.10.10">
    <property type="entry name" value="Winged helix-like DNA-binding domain superfamily/Winged helix DNA-binding domain"/>
    <property type="match status" value="1"/>
</dbReference>
<dbReference type="SUPFAM" id="SSF46785">
    <property type="entry name" value="Winged helix' DNA-binding domain"/>
    <property type="match status" value="1"/>
</dbReference>
<reference evidence="2 3" key="1">
    <citation type="submission" date="2019-06" db="EMBL/GenBank/DDBJ databases">
        <title>Sequencing the genomes of 1000 actinobacteria strains.</title>
        <authorList>
            <person name="Klenk H.-P."/>
        </authorList>
    </citation>
    <scope>NUCLEOTIDE SEQUENCE [LARGE SCALE GENOMIC DNA]</scope>
    <source>
        <strain evidence="2 3">DSM 18607</strain>
    </source>
</reference>
<gene>
    <name evidence="2" type="ORF">FB458_1801</name>
</gene>